<evidence type="ECO:0000256" key="4">
    <source>
        <dbReference type="PROSITE-ProRule" id="PRU00108"/>
    </source>
</evidence>
<keyword evidence="8" id="KW-1185">Reference proteome</keyword>
<dbReference type="InterPro" id="IPR001356">
    <property type="entry name" value="HD"/>
</dbReference>
<dbReference type="GO" id="GO:0005667">
    <property type="term" value="C:transcription regulator complex"/>
    <property type="evidence" value="ECO:0007669"/>
    <property type="project" value="TreeGrafter"/>
</dbReference>
<organism evidence="7 8">
    <name type="scientific">Dibothriocephalus latus</name>
    <name type="common">Fish tapeworm</name>
    <name type="synonym">Diphyllobothrium latum</name>
    <dbReference type="NCBI Taxonomy" id="60516"/>
    <lineage>
        <taxon>Eukaryota</taxon>
        <taxon>Metazoa</taxon>
        <taxon>Spiralia</taxon>
        <taxon>Lophotrochozoa</taxon>
        <taxon>Platyhelminthes</taxon>
        <taxon>Cestoda</taxon>
        <taxon>Eucestoda</taxon>
        <taxon>Diphyllobothriidea</taxon>
        <taxon>Diphyllobothriidae</taxon>
        <taxon>Dibothriocephalus</taxon>
    </lineage>
</organism>
<evidence type="ECO:0000256" key="1">
    <source>
        <dbReference type="ARBA" id="ARBA00023125"/>
    </source>
</evidence>
<keyword evidence="2 4" id="KW-0371">Homeobox</keyword>
<dbReference type="InterPro" id="IPR031701">
    <property type="entry name" value="SIX1_SD"/>
</dbReference>
<dbReference type="AlphaFoldDB" id="A0A3P7LD22"/>
<dbReference type="GO" id="GO:0000981">
    <property type="term" value="F:DNA-binding transcription factor activity, RNA polymerase II-specific"/>
    <property type="evidence" value="ECO:0007669"/>
    <property type="project" value="InterPro"/>
</dbReference>
<gene>
    <name evidence="7" type="ORF">DILT_LOCUS10525</name>
</gene>
<comment type="subcellular location">
    <subcellularLocation>
        <location evidence="4 5">Nucleus</location>
    </subcellularLocation>
</comment>
<dbReference type="SUPFAM" id="SSF46689">
    <property type="entry name" value="Homeodomain-like"/>
    <property type="match status" value="1"/>
</dbReference>
<reference evidence="7 8" key="1">
    <citation type="submission" date="2018-11" db="EMBL/GenBank/DDBJ databases">
        <authorList>
            <consortium name="Pathogen Informatics"/>
        </authorList>
    </citation>
    <scope>NUCLEOTIDE SEQUENCE [LARGE SCALE GENOMIC DNA]</scope>
</reference>
<evidence type="ECO:0000313" key="7">
    <source>
        <dbReference type="EMBL" id="VDN14694.1"/>
    </source>
</evidence>
<accession>A0A3P7LD22</accession>
<protein>
    <recommendedName>
        <fullName evidence="6">Homeobox domain-containing protein</fullName>
    </recommendedName>
</protein>
<dbReference type="PRINTS" id="PR00031">
    <property type="entry name" value="HTHREPRESSR"/>
</dbReference>
<sequence>MANVHPCRLLVENLVALCEKLQASEDYAGLNYMFNGCCPAVPLNLLETDEILKAQAVLALLEGRYSDLYRILERHHFAPQHHARLQELWLRGHCAEVEESRGQSVNPVGRHRLRKRFPPPPTIWDGEERCYFFQRRSRQLLKDCYARNPYPSPREKVELAKQVGLTRVQVSNWFKNRRHRDRRGEESAPTPR</sequence>
<keyword evidence="3 4" id="KW-0539">Nucleus</keyword>
<dbReference type="PANTHER" id="PTHR10390:SF44">
    <property type="entry name" value="SIX HOMEOBOX 4"/>
    <property type="match status" value="1"/>
</dbReference>
<dbReference type="CDD" id="cd00086">
    <property type="entry name" value="homeodomain"/>
    <property type="match status" value="1"/>
</dbReference>
<dbReference type="Gene3D" id="1.10.10.60">
    <property type="entry name" value="Homeodomain-like"/>
    <property type="match status" value="1"/>
</dbReference>
<evidence type="ECO:0000256" key="2">
    <source>
        <dbReference type="ARBA" id="ARBA00023155"/>
    </source>
</evidence>
<dbReference type="Pfam" id="PF00046">
    <property type="entry name" value="Homeodomain"/>
    <property type="match status" value="1"/>
</dbReference>
<name>A0A3P7LD22_DIBLA</name>
<dbReference type="Proteomes" id="UP000281553">
    <property type="component" value="Unassembled WGS sequence"/>
</dbReference>
<dbReference type="OrthoDB" id="3501850at2759"/>
<dbReference type="EMBL" id="UYRU01060068">
    <property type="protein sequence ID" value="VDN14694.1"/>
    <property type="molecule type" value="Genomic_DNA"/>
</dbReference>
<keyword evidence="1 4" id="KW-0238">DNA-binding</keyword>
<dbReference type="InterPro" id="IPR009057">
    <property type="entry name" value="Homeodomain-like_sf"/>
</dbReference>
<proteinExistence type="predicted"/>
<feature type="DNA-binding region" description="Homeobox" evidence="4">
    <location>
        <begin position="135"/>
        <end position="185"/>
    </location>
</feature>
<dbReference type="GO" id="GO:0005634">
    <property type="term" value="C:nucleus"/>
    <property type="evidence" value="ECO:0007669"/>
    <property type="project" value="UniProtKB-SubCell"/>
</dbReference>
<dbReference type="GO" id="GO:0000978">
    <property type="term" value="F:RNA polymerase II cis-regulatory region sequence-specific DNA binding"/>
    <property type="evidence" value="ECO:0007669"/>
    <property type="project" value="TreeGrafter"/>
</dbReference>
<dbReference type="PANTHER" id="PTHR10390">
    <property type="entry name" value="HOMEOBOX PROTEIN SIX"/>
    <property type="match status" value="1"/>
</dbReference>
<dbReference type="InterPro" id="IPR000047">
    <property type="entry name" value="HTH_motif"/>
</dbReference>
<dbReference type="Pfam" id="PF16878">
    <property type="entry name" value="SIX1_SD"/>
    <property type="match status" value="1"/>
</dbReference>
<evidence type="ECO:0000256" key="5">
    <source>
        <dbReference type="RuleBase" id="RU000682"/>
    </source>
</evidence>
<dbReference type="PROSITE" id="PS00027">
    <property type="entry name" value="HOMEOBOX_1"/>
    <property type="match status" value="1"/>
</dbReference>
<evidence type="ECO:0000256" key="3">
    <source>
        <dbReference type="ARBA" id="ARBA00023242"/>
    </source>
</evidence>
<evidence type="ECO:0000313" key="8">
    <source>
        <dbReference type="Proteomes" id="UP000281553"/>
    </source>
</evidence>
<evidence type="ECO:0000259" key="6">
    <source>
        <dbReference type="PROSITE" id="PS50071"/>
    </source>
</evidence>
<dbReference type="PROSITE" id="PS50071">
    <property type="entry name" value="HOMEOBOX_2"/>
    <property type="match status" value="1"/>
</dbReference>
<feature type="domain" description="Homeobox" evidence="6">
    <location>
        <begin position="133"/>
        <end position="184"/>
    </location>
</feature>
<dbReference type="SMART" id="SM00389">
    <property type="entry name" value="HOX"/>
    <property type="match status" value="1"/>
</dbReference>
<dbReference type="InterPro" id="IPR017970">
    <property type="entry name" value="Homeobox_CS"/>
</dbReference>